<dbReference type="Gene3D" id="3.40.140.10">
    <property type="entry name" value="Cytidine Deaminase, domain 2"/>
    <property type="match status" value="1"/>
</dbReference>
<dbReference type="InterPro" id="IPR002125">
    <property type="entry name" value="CMP_dCMP_dom"/>
</dbReference>
<feature type="compositionally biased region" description="Low complexity" evidence="9">
    <location>
        <begin position="132"/>
        <end position="143"/>
    </location>
</feature>
<reference evidence="11" key="2">
    <citation type="submission" date="2025-08" db="UniProtKB">
        <authorList>
            <consortium name="Ensembl"/>
        </authorList>
    </citation>
    <scope>IDENTIFICATION</scope>
    <source>
        <strain evidence="11">breed Abyssinian</strain>
    </source>
</reference>
<feature type="domain" description="CMP/dCMP-type deaminase" evidence="10">
    <location>
        <begin position="329"/>
        <end position="461"/>
    </location>
</feature>
<comment type="similarity">
    <text evidence="2">Belongs to the cytidine and deoxycytidylate deaminase family.</text>
</comment>
<evidence type="ECO:0000259" key="10">
    <source>
        <dbReference type="PROSITE" id="PS51747"/>
    </source>
</evidence>
<dbReference type="EC" id="3.5.4.12" evidence="7"/>
<dbReference type="InterPro" id="IPR035105">
    <property type="entry name" value="Deoxycytidylate_deaminase_dom"/>
</dbReference>
<feature type="compositionally biased region" description="Basic and acidic residues" evidence="9">
    <location>
        <begin position="16"/>
        <end position="25"/>
    </location>
</feature>
<organism evidence="11 12">
    <name type="scientific">Felis catus</name>
    <name type="common">Cat</name>
    <name type="synonym">Felis silvestris catus</name>
    <dbReference type="NCBI Taxonomy" id="9685"/>
    <lineage>
        <taxon>Eukaryota</taxon>
        <taxon>Metazoa</taxon>
        <taxon>Chordata</taxon>
        <taxon>Craniata</taxon>
        <taxon>Vertebrata</taxon>
        <taxon>Euteleostomi</taxon>
        <taxon>Mammalia</taxon>
        <taxon>Eutheria</taxon>
        <taxon>Laurasiatheria</taxon>
        <taxon>Carnivora</taxon>
        <taxon>Feliformia</taxon>
        <taxon>Felidae</taxon>
        <taxon>Felinae</taxon>
        <taxon>Felis</taxon>
    </lineage>
</organism>
<dbReference type="InterPro" id="IPR016193">
    <property type="entry name" value="Cytidine_deaminase-like"/>
</dbReference>
<dbReference type="InterPro" id="IPR015517">
    <property type="entry name" value="dCMP_deaminase-rel"/>
</dbReference>
<dbReference type="InterPro" id="IPR016192">
    <property type="entry name" value="APOBEC/CMP_deaminase_Zn-bd"/>
</dbReference>
<gene>
    <name evidence="11" type="primary">DCTD</name>
</gene>
<keyword evidence="5" id="KW-0378">Hydrolase</keyword>
<dbReference type="Ensembl" id="ENSFCTT00005023966.1">
    <property type="protein sequence ID" value="ENSFCTP00005015639.1"/>
    <property type="gene ID" value="ENSFCTG00005008579.1"/>
</dbReference>
<evidence type="ECO:0000313" key="12">
    <source>
        <dbReference type="Proteomes" id="UP000823872"/>
    </source>
</evidence>
<evidence type="ECO:0000256" key="1">
    <source>
        <dbReference type="ARBA" id="ARBA00001947"/>
    </source>
</evidence>
<name>A0ABI7WZC6_FELCA</name>
<dbReference type="GeneTree" id="ENSGT00940000153676"/>
<evidence type="ECO:0000256" key="4">
    <source>
        <dbReference type="ARBA" id="ARBA00022727"/>
    </source>
</evidence>
<accession>A0ABI7WZC6</accession>
<proteinExistence type="inferred from homology"/>
<evidence type="ECO:0000256" key="5">
    <source>
        <dbReference type="ARBA" id="ARBA00022801"/>
    </source>
</evidence>
<evidence type="ECO:0000256" key="8">
    <source>
        <dbReference type="ARBA" id="ARBA00041763"/>
    </source>
</evidence>
<feature type="compositionally biased region" description="Basic and acidic residues" evidence="9">
    <location>
        <begin position="46"/>
        <end position="56"/>
    </location>
</feature>
<feature type="compositionally biased region" description="Polar residues" evidence="9">
    <location>
        <begin position="1"/>
        <end position="15"/>
    </location>
</feature>
<dbReference type="CDD" id="cd01286">
    <property type="entry name" value="deoxycytidylate_deaminase"/>
    <property type="match status" value="1"/>
</dbReference>
<dbReference type="Proteomes" id="UP000823872">
    <property type="component" value="Chromosome B1"/>
</dbReference>
<evidence type="ECO:0000313" key="11">
    <source>
        <dbReference type="Ensembl" id="ENSFCTP00005015639.1"/>
    </source>
</evidence>
<protein>
    <recommendedName>
        <fullName evidence="8">dCMP deaminase</fullName>
        <ecNumber evidence="7">3.5.4.12</ecNumber>
    </recommendedName>
    <alternativeName>
        <fullName evidence="8">dCMP deaminase</fullName>
    </alternativeName>
</protein>
<reference evidence="11" key="3">
    <citation type="submission" date="2025-09" db="UniProtKB">
        <authorList>
            <consortium name="Ensembl"/>
        </authorList>
    </citation>
    <scope>IDENTIFICATION</scope>
    <source>
        <strain evidence="11">breed Abyssinian</strain>
    </source>
</reference>
<evidence type="ECO:0000256" key="7">
    <source>
        <dbReference type="ARBA" id="ARBA00038938"/>
    </source>
</evidence>
<dbReference type="PROSITE" id="PS51747">
    <property type="entry name" value="CYT_DCMP_DEAMINASES_2"/>
    <property type="match status" value="1"/>
</dbReference>
<dbReference type="SUPFAM" id="SSF53927">
    <property type="entry name" value="Cytidine deaminase-like"/>
    <property type="match status" value="1"/>
</dbReference>
<reference evidence="11 12" key="1">
    <citation type="submission" date="2021-02" db="EMBL/GenBank/DDBJ databases">
        <title>Safari Cat Assemblies.</title>
        <authorList>
            <person name="Bredemeyer K.R."/>
            <person name="Murphy W.J."/>
        </authorList>
    </citation>
    <scope>NUCLEOTIDE SEQUENCE [LARGE SCALE GENOMIC DNA]</scope>
</reference>
<evidence type="ECO:0000256" key="6">
    <source>
        <dbReference type="ARBA" id="ARBA00022833"/>
    </source>
</evidence>
<keyword evidence="6" id="KW-0862">Zinc</keyword>
<keyword evidence="12" id="KW-1185">Reference proteome</keyword>
<comment type="cofactor">
    <cofactor evidence="1">
        <name>Zn(2+)</name>
        <dbReference type="ChEBI" id="CHEBI:29105"/>
    </cofactor>
</comment>
<feature type="compositionally biased region" description="Basic residues" evidence="9">
    <location>
        <begin position="122"/>
        <end position="131"/>
    </location>
</feature>
<dbReference type="Pfam" id="PF00383">
    <property type="entry name" value="dCMP_cyt_deam_1"/>
    <property type="match status" value="1"/>
</dbReference>
<dbReference type="PROSITE" id="PS00903">
    <property type="entry name" value="CYT_DCMP_DEAMINASES_1"/>
    <property type="match status" value="1"/>
</dbReference>
<keyword evidence="4" id="KW-0545">Nucleotide biosynthesis</keyword>
<evidence type="ECO:0000256" key="3">
    <source>
        <dbReference type="ARBA" id="ARBA00022723"/>
    </source>
</evidence>
<feature type="region of interest" description="Disordered" evidence="9">
    <location>
        <begin position="1"/>
        <end position="163"/>
    </location>
</feature>
<sequence>VKTNSPSTTKTTQPRSIRDLKKCKDYAVGAPGAAGTSRGPSRGPRTRAERLREHGARVGRATPRVPQPSGLGAASRASRSRRQVGGKPQSIHLDEGRQPAPGGVFRARGPEGRTARPWAGTGKRRRSRRGAPRQVRARQAPSPERVTARPLSPSGPAAAPPLLPTSFPGARGWAVAAAAVACVRGPGAEDRRGQPCGYAACAPRGAAWARGWGTGGRGSGRGALRLSRLPGEPHAGAGREGSTAFSFQETEGGWYWEAETGSHFLRPHGEGVGGACFPSGNGIWEWWCAGEREFLPALEWRPSCFRSWVLGLQPSMSEVPCRKRDDYLEWPEYFMAVAFLSAQRSKDPNSQVGACIVNAENKIVGIGYNGMPNGCSDDVLPWRRTAERKLDTKYPYVCHAELNAIMNKNSADVKGCTMYVALFPCNECAKLIIQAGIKEVIFISDKYHDSDETTAARLLFDMAGVAFRKFTPKCSKIVIDFDSINSRPSQKLQ</sequence>
<keyword evidence="3" id="KW-0479">Metal-binding</keyword>
<evidence type="ECO:0000256" key="2">
    <source>
        <dbReference type="ARBA" id="ARBA00006576"/>
    </source>
</evidence>
<dbReference type="PANTHER" id="PTHR11086">
    <property type="entry name" value="DEOXYCYTIDYLATE DEAMINASE-RELATED"/>
    <property type="match status" value="1"/>
</dbReference>
<dbReference type="PANTHER" id="PTHR11086:SF18">
    <property type="entry name" value="DEOXYCYTIDYLATE DEAMINASE"/>
    <property type="match status" value="1"/>
</dbReference>
<evidence type="ECO:0000256" key="9">
    <source>
        <dbReference type="SAM" id="MobiDB-lite"/>
    </source>
</evidence>